<feature type="region of interest" description="Disordered" evidence="1">
    <location>
        <begin position="1"/>
        <end position="26"/>
    </location>
</feature>
<evidence type="ECO:0000313" key="2">
    <source>
        <dbReference type="EMBL" id="SVC22691.1"/>
    </source>
</evidence>
<gene>
    <name evidence="2" type="ORF">METZ01_LOCUS275545</name>
</gene>
<name>A0A382KJ10_9ZZZZ</name>
<dbReference type="EMBL" id="UINC01080078">
    <property type="protein sequence ID" value="SVC22691.1"/>
    <property type="molecule type" value="Genomic_DNA"/>
</dbReference>
<dbReference type="AlphaFoldDB" id="A0A382KJ10"/>
<protein>
    <submittedName>
        <fullName evidence="2">Uncharacterized protein</fullName>
    </submittedName>
</protein>
<proteinExistence type="predicted"/>
<feature type="compositionally biased region" description="Polar residues" evidence="1">
    <location>
        <begin position="1"/>
        <end position="10"/>
    </location>
</feature>
<sequence length="64" mass="7134">MANPIGTTGSFPDRSLEHSSAPLRRGSSYDSRITLLHNYLRPKAKVESTKGSCERFVINGLWQV</sequence>
<organism evidence="2">
    <name type="scientific">marine metagenome</name>
    <dbReference type="NCBI Taxonomy" id="408172"/>
    <lineage>
        <taxon>unclassified sequences</taxon>
        <taxon>metagenomes</taxon>
        <taxon>ecological metagenomes</taxon>
    </lineage>
</organism>
<accession>A0A382KJ10</accession>
<reference evidence="2" key="1">
    <citation type="submission" date="2018-05" db="EMBL/GenBank/DDBJ databases">
        <authorList>
            <person name="Lanie J.A."/>
            <person name="Ng W.-L."/>
            <person name="Kazmierczak K.M."/>
            <person name="Andrzejewski T.M."/>
            <person name="Davidsen T.M."/>
            <person name="Wayne K.J."/>
            <person name="Tettelin H."/>
            <person name="Glass J.I."/>
            <person name="Rusch D."/>
            <person name="Podicherti R."/>
            <person name="Tsui H.-C.T."/>
            <person name="Winkler M.E."/>
        </authorList>
    </citation>
    <scope>NUCLEOTIDE SEQUENCE</scope>
</reference>
<evidence type="ECO:0000256" key="1">
    <source>
        <dbReference type="SAM" id="MobiDB-lite"/>
    </source>
</evidence>